<dbReference type="STRING" id="298654.FraEuI1c_6286"/>
<dbReference type="KEGG" id="fri:FraEuI1c_6286"/>
<dbReference type="AlphaFoldDB" id="E3J4K6"/>
<keyword evidence="4" id="KW-0597">Phosphoprotein</keyword>
<dbReference type="PANTHER" id="PTHR43214">
    <property type="entry name" value="TWO-COMPONENT RESPONSE REGULATOR"/>
    <property type="match status" value="1"/>
</dbReference>
<feature type="domain" description="Response regulatory" evidence="6">
    <location>
        <begin position="58"/>
        <end position="174"/>
    </location>
</feature>
<dbReference type="GO" id="GO:0000160">
    <property type="term" value="P:phosphorelay signal transduction system"/>
    <property type="evidence" value="ECO:0007669"/>
    <property type="project" value="InterPro"/>
</dbReference>
<evidence type="ECO:0000256" key="4">
    <source>
        <dbReference type="PROSITE-ProRule" id="PRU00169"/>
    </source>
</evidence>
<dbReference type="Proteomes" id="UP000002484">
    <property type="component" value="Chromosome"/>
</dbReference>
<keyword evidence="3" id="KW-0804">Transcription</keyword>
<evidence type="ECO:0000313" key="7">
    <source>
        <dbReference type="EMBL" id="ADP84270.1"/>
    </source>
</evidence>
<dbReference type="eggNOG" id="COG2197">
    <property type="taxonomic scope" value="Bacteria"/>
</dbReference>
<evidence type="ECO:0000259" key="6">
    <source>
        <dbReference type="PROSITE" id="PS50110"/>
    </source>
</evidence>
<dbReference type="GO" id="GO:0003677">
    <property type="term" value="F:DNA binding"/>
    <property type="evidence" value="ECO:0007669"/>
    <property type="project" value="UniProtKB-KW"/>
</dbReference>
<evidence type="ECO:0000256" key="1">
    <source>
        <dbReference type="ARBA" id="ARBA00023015"/>
    </source>
</evidence>
<feature type="region of interest" description="Disordered" evidence="5">
    <location>
        <begin position="1"/>
        <end position="33"/>
    </location>
</feature>
<evidence type="ECO:0000256" key="2">
    <source>
        <dbReference type="ARBA" id="ARBA00023125"/>
    </source>
</evidence>
<dbReference type="Pfam" id="PF00072">
    <property type="entry name" value="Response_reg"/>
    <property type="match status" value="1"/>
</dbReference>
<feature type="compositionally biased region" description="Gly residues" evidence="5">
    <location>
        <begin position="18"/>
        <end position="32"/>
    </location>
</feature>
<protein>
    <submittedName>
        <fullName evidence="7">Response regulator receiver protein</fullName>
    </submittedName>
</protein>
<dbReference type="InterPro" id="IPR011006">
    <property type="entry name" value="CheY-like_superfamily"/>
</dbReference>
<dbReference type="InterPro" id="IPR039420">
    <property type="entry name" value="WalR-like"/>
</dbReference>
<reference evidence="7 8" key="1">
    <citation type="submission" date="2010-10" db="EMBL/GenBank/DDBJ databases">
        <title>Complete sequence of Frankia sp. EuI1c.</title>
        <authorList>
            <consortium name="US DOE Joint Genome Institute"/>
            <person name="Lucas S."/>
            <person name="Copeland A."/>
            <person name="Lapidus A."/>
            <person name="Cheng J.-F."/>
            <person name="Bruce D."/>
            <person name="Goodwin L."/>
            <person name="Pitluck S."/>
            <person name="Chertkov O."/>
            <person name="Detter J.C."/>
            <person name="Han C."/>
            <person name="Tapia R."/>
            <person name="Land M."/>
            <person name="Hauser L."/>
            <person name="Jeffries C."/>
            <person name="Kyrpides N."/>
            <person name="Ivanova N."/>
            <person name="Mikhailova N."/>
            <person name="Beauchemin N."/>
            <person name="Sen A."/>
            <person name="Sur S.A."/>
            <person name="Gtari M."/>
            <person name="Wall L."/>
            <person name="Tisa L."/>
            <person name="Woyke T."/>
        </authorList>
    </citation>
    <scope>NUCLEOTIDE SEQUENCE [LARGE SCALE GENOMIC DNA]</scope>
    <source>
        <strain evidence="8">DSM 45817 / CECT 9037 / EuI1c</strain>
    </source>
</reference>
<evidence type="ECO:0000256" key="5">
    <source>
        <dbReference type="SAM" id="MobiDB-lite"/>
    </source>
</evidence>
<dbReference type="PROSITE" id="PS50110">
    <property type="entry name" value="RESPONSE_REGULATORY"/>
    <property type="match status" value="1"/>
</dbReference>
<keyword evidence="2" id="KW-0238">DNA-binding</keyword>
<dbReference type="SUPFAM" id="SSF52172">
    <property type="entry name" value="CheY-like"/>
    <property type="match status" value="1"/>
</dbReference>
<organism evidence="7 8">
    <name type="scientific">Pseudofrankia inefficax (strain DSM 45817 / CECT 9037 / DDB 130130 / EuI1c)</name>
    <name type="common">Frankia inefficax</name>
    <dbReference type="NCBI Taxonomy" id="298654"/>
    <lineage>
        <taxon>Bacteria</taxon>
        <taxon>Bacillati</taxon>
        <taxon>Actinomycetota</taxon>
        <taxon>Actinomycetes</taxon>
        <taxon>Frankiales</taxon>
        <taxon>Frankiaceae</taxon>
        <taxon>Pseudofrankia</taxon>
    </lineage>
</organism>
<dbReference type="SMART" id="SM00448">
    <property type="entry name" value="REC"/>
    <property type="match status" value="1"/>
</dbReference>
<dbReference type="RefSeq" id="WP_013427383.1">
    <property type="nucleotide sequence ID" value="NC_014666.1"/>
</dbReference>
<accession>E3J4K6</accession>
<dbReference type="PANTHER" id="PTHR43214:SF24">
    <property type="entry name" value="TRANSCRIPTIONAL REGULATORY PROTEIN NARL-RELATED"/>
    <property type="match status" value="1"/>
</dbReference>
<evidence type="ECO:0000256" key="3">
    <source>
        <dbReference type="ARBA" id="ARBA00023163"/>
    </source>
</evidence>
<gene>
    <name evidence="7" type="ordered locus">FraEuI1c_6286</name>
</gene>
<proteinExistence type="predicted"/>
<evidence type="ECO:0000313" key="8">
    <source>
        <dbReference type="Proteomes" id="UP000002484"/>
    </source>
</evidence>
<dbReference type="CDD" id="cd17541">
    <property type="entry name" value="REC_CheB-like"/>
    <property type="match status" value="1"/>
</dbReference>
<dbReference type="InterPro" id="IPR001789">
    <property type="entry name" value="Sig_transdc_resp-reg_receiver"/>
</dbReference>
<feature type="modified residue" description="4-aspartylphosphate" evidence="4">
    <location>
        <position position="109"/>
    </location>
</feature>
<dbReference type="EMBL" id="CP002299">
    <property type="protein sequence ID" value="ADP84270.1"/>
    <property type="molecule type" value="Genomic_DNA"/>
</dbReference>
<dbReference type="InParanoid" id="E3J4K6"/>
<name>E3J4K6_PSEI1</name>
<keyword evidence="1" id="KW-0805">Transcription regulation</keyword>
<keyword evidence="8" id="KW-1185">Reference proteome</keyword>
<dbReference type="Gene3D" id="3.40.50.2300">
    <property type="match status" value="1"/>
</dbReference>
<dbReference type="HOGENOM" id="CLU_1486993_0_0_11"/>
<sequence length="181" mass="17950">MDRNIAADLGADEAADGGTAGGPDAGADGGTAGSVRSGGLAGAPGSAFTTPYGPAPVRVVVADDADGVRELICLLLDMEPDFTIVGRAANGAEAVDVVAQTGPDLVLLDVAMPVLDGIAALPRIRRLVPGARVVVFTGFSAYTVRDEAVALGADDVMEKGLGAGPLIDRLRAVCARSAPAG</sequence>